<sequence length="307" mass="33570">MLQVDFSSLFIPYQKFRRSAMNLHPFSKTLGLLMVLHSAAVAKDDDGWLMKAPAEVRGIEGYPVVLPCSFTHPHHTHPSSMYVSWTLGHGRAAVLLFRCSSLNNSQLCQSKPNQDQRYRLEGNHRNHDISLRVNSLTLKDSGRYYCRVELPGHQHTSFENTLGTRLRVEAAPRILSLSAEGSEISGFKAVCEVQGSPLPDVQWIAPNGVLDGDAAFPLSQDTAGQYRASSQLLDVQPGGQYICAASNSLGKDQATLYLLCPSPEKLSARSSFSLVVLLLALALATKLILALGVGAWLLKKTFSGAEH</sequence>
<proteinExistence type="predicted"/>
<evidence type="ECO:0000313" key="2">
    <source>
        <dbReference type="RefSeq" id="XP_073780500.1"/>
    </source>
</evidence>
<organism evidence="1 2">
    <name type="scientific">Danio rerio</name>
    <name type="common">Zebrafish</name>
    <name type="synonym">Brachydanio rerio</name>
    <dbReference type="NCBI Taxonomy" id="7955"/>
    <lineage>
        <taxon>Eukaryota</taxon>
        <taxon>Metazoa</taxon>
        <taxon>Chordata</taxon>
        <taxon>Craniata</taxon>
        <taxon>Vertebrata</taxon>
        <taxon>Euteleostomi</taxon>
        <taxon>Actinopterygii</taxon>
        <taxon>Neopterygii</taxon>
        <taxon>Teleostei</taxon>
        <taxon>Ostariophysi</taxon>
        <taxon>Cypriniformes</taxon>
        <taxon>Danionidae</taxon>
        <taxon>Danioninae</taxon>
        <taxon>Danio</taxon>
    </lineage>
</organism>
<dbReference type="Proteomes" id="UP000000437">
    <property type="component" value="Chromosome 16"/>
</dbReference>
<protein>
    <submittedName>
        <fullName evidence="2">V-set and Ig domain-containing protein isoform X2</fullName>
    </submittedName>
</protein>
<accession>A0AC58HEU3</accession>
<name>A0AC58HEU3_DANRE</name>
<gene>
    <name evidence="2" type="primary">si:dkey-11p23.7</name>
</gene>
<dbReference type="RefSeq" id="XP_073780500.1">
    <property type="nucleotide sequence ID" value="XM_073924399.1"/>
</dbReference>
<evidence type="ECO:0000313" key="1">
    <source>
        <dbReference type="Proteomes" id="UP000000437"/>
    </source>
</evidence>
<reference evidence="2" key="1">
    <citation type="submission" date="2025-08" db="UniProtKB">
        <authorList>
            <consortium name="RefSeq"/>
        </authorList>
    </citation>
    <scope>IDENTIFICATION</scope>
    <source>
        <strain evidence="2">Tuebingen</strain>
        <tissue evidence="2">Fibroblasts and whole tissue</tissue>
    </source>
</reference>
<keyword evidence="1" id="KW-1185">Reference proteome</keyword>